<evidence type="ECO:0000256" key="2">
    <source>
        <dbReference type="ARBA" id="ARBA00023002"/>
    </source>
</evidence>
<sequence>MKKTEYKTALVTGAASGLGFEFSLLLAADNYNLVMVDIEPLKLEKAKNHIEKQSPISIMTLVKDLSQQNIAIEIFKSLDVTIDVLVNNAGFGLFGPFNTTNWQRESDMLNLHINTTTQLTKLALKFMVEQGHGRILNVASLAAFQPGPLMSIYYASKAYILSFSRAISNELKGSGVTVTALCPGQTKTGFQEVVSESAAPNKIKMNIADAKAVAKFGYNAMLKGKTIAIPGIINRLFAFATRFIPRDTVTSIVRKLQEKNRSKQLNYGNF</sequence>
<reference evidence="4 5" key="1">
    <citation type="submission" date="2019-08" db="EMBL/GenBank/DDBJ databases">
        <title>Seonamhaeicola sediminis sp. nov., isolated from marine sediment.</title>
        <authorList>
            <person name="Cao W.R."/>
        </authorList>
    </citation>
    <scope>NUCLEOTIDE SEQUENCE [LARGE SCALE GENOMIC DNA]</scope>
    <source>
        <strain evidence="4 5">1505</strain>
    </source>
</reference>
<dbReference type="Pfam" id="PF00106">
    <property type="entry name" value="adh_short"/>
    <property type="match status" value="1"/>
</dbReference>
<dbReference type="EMBL" id="VRKQ01000008">
    <property type="protein sequence ID" value="TXG38663.1"/>
    <property type="molecule type" value="Genomic_DNA"/>
</dbReference>
<accession>A0A5C7GK20</accession>
<dbReference type="InterPro" id="IPR036291">
    <property type="entry name" value="NAD(P)-bd_dom_sf"/>
</dbReference>
<name>A0A5C7GK20_9FLAO</name>
<dbReference type="RefSeq" id="WP_147766034.1">
    <property type="nucleotide sequence ID" value="NZ_VRKQ01000008.1"/>
</dbReference>
<dbReference type="CDD" id="cd05233">
    <property type="entry name" value="SDR_c"/>
    <property type="match status" value="1"/>
</dbReference>
<dbReference type="PANTHER" id="PTHR43899:SF13">
    <property type="entry name" value="RH59310P"/>
    <property type="match status" value="1"/>
</dbReference>
<organism evidence="4 5">
    <name type="scientific">Seonamhaeicola maritimus</name>
    <dbReference type="NCBI Taxonomy" id="2591822"/>
    <lineage>
        <taxon>Bacteria</taxon>
        <taxon>Pseudomonadati</taxon>
        <taxon>Bacteroidota</taxon>
        <taxon>Flavobacteriia</taxon>
        <taxon>Flavobacteriales</taxon>
        <taxon>Flavobacteriaceae</taxon>
    </lineage>
</organism>
<protein>
    <submittedName>
        <fullName evidence="4">SDR family oxidoreductase</fullName>
    </submittedName>
</protein>
<evidence type="ECO:0000313" key="5">
    <source>
        <dbReference type="Proteomes" id="UP000321080"/>
    </source>
</evidence>
<dbReference type="Gene3D" id="3.40.50.720">
    <property type="entry name" value="NAD(P)-binding Rossmann-like Domain"/>
    <property type="match status" value="1"/>
</dbReference>
<evidence type="ECO:0000256" key="1">
    <source>
        <dbReference type="ARBA" id="ARBA00006484"/>
    </source>
</evidence>
<evidence type="ECO:0000313" key="4">
    <source>
        <dbReference type="EMBL" id="TXG38663.1"/>
    </source>
</evidence>
<dbReference type="InterPro" id="IPR051019">
    <property type="entry name" value="VLCFA-Steroid_DH"/>
</dbReference>
<evidence type="ECO:0000256" key="3">
    <source>
        <dbReference type="RuleBase" id="RU000363"/>
    </source>
</evidence>
<dbReference type="InterPro" id="IPR002347">
    <property type="entry name" value="SDR_fam"/>
</dbReference>
<dbReference type="AlphaFoldDB" id="A0A5C7GK20"/>
<dbReference type="SUPFAM" id="SSF51735">
    <property type="entry name" value="NAD(P)-binding Rossmann-fold domains"/>
    <property type="match status" value="1"/>
</dbReference>
<dbReference type="GO" id="GO:0016491">
    <property type="term" value="F:oxidoreductase activity"/>
    <property type="evidence" value="ECO:0007669"/>
    <property type="project" value="UniProtKB-KW"/>
</dbReference>
<dbReference type="PANTHER" id="PTHR43899">
    <property type="entry name" value="RH59310P"/>
    <property type="match status" value="1"/>
</dbReference>
<dbReference type="PIRSF" id="PIRSF000126">
    <property type="entry name" value="11-beta-HSD1"/>
    <property type="match status" value="1"/>
</dbReference>
<dbReference type="PRINTS" id="PR00081">
    <property type="entry name" value="GDHRDH"/>
</dbReference>
<keyword evidence="2" id="KW-0560">Oxidoreductase</keyword>
<comment type="similarity">
    <text evidence="1 3">Belongs to the short-chain dehydrogenases/reductases (SDR) family.</text>
</comment>
<keyword evidence="5" id="KW-1185">Reference proteome</keyword>
<gene>
    <name evidence="4" type="ORF">FUA22_01920</name>
</gene>
<dbReference type="OrthoDB" id="9808814at2"/>
<dbReference type="PRINTS" id="PR00080">
    <property type="entry name" value="SDRFAMILY"/>
</dbReference>
<proteinExistence type="inferred from homology"/>
<comment type="caution">
    <text evidence="4">The sequence shown here is derived from an EMBL/GenBank/DDBJ whole genome shotgun (WGS) entry which is preliminary data.</text>
</comment>
<dbReference type="Proteomes" id="UP000321080">
    <property type="component" value="Unassembled WGS sequence"/>
</dbReference>